<protein>
    <submittedName>
        <fullName evidence="2">PLC-like phosphodiesterase</fullName>
    </submittedName>
</protein>
<dbReference type="OrthoDB" id="7984201at2759"/>
<dbReference type="RefSeq" id="XP_040626925.1">
    <property type="nucleotide sequence ID" value="XM_040775296.1"/>
</dbReference>
<evidence type="ECO:0000313" key="3">
    <source>
        <dbReference type="Proteomes" id="UP000030653"/>
    </source>
</evidence>
<dbReference type="SUPFAM" id="SSF51695">
    <property type="entry name" value="PLC-like phosphodiesterases"/>
    <property type="match status" value="1"/>
</dbReference>
<dbReference type="Pfam" id="PF26146">
    <property type="entry name" value="PI-PLC_X"/>
    <property type="match status" value="1"/>
</dbReference>
<name>M5G8E0_DACPD</name>
<sequence>MRLDQFKFALPFLFGLALAAPQPRATTCNGSPALCSRQYSNITFVGAHDSYALPPSLADNQDYDLTQQLTDGIRMLQGQTHNKNGTIELCHSFCALEDGGSLATYLGKLKTWLDQNPGEIVTLLLVNSDDFDVSAFGQVFQSVGLDSVSFNPGTASLTLDQWPTLGQMLDNGTRLVTFMDTKADFTSVPYIIDEFSSMWETAFDVTTTFDCAVNRTHGDPTTQLNTINHFLDIGTTIAGDLITIPNKAGLTETNGISGPGSLGEQAQECITANGRAPNFMLVDFYEYGGGSVFQVAAALNGIPYTQGPIAPVPGAAVGKGTAAGAAMAVITSLVLGMWML</sequence>
<proteinExistence type="predicted"/>
<gene>
    <name evidence="2" type="ORF">DACRYDRAFT_54976</name>
</gene>
<dbReference type="EMBL" id="JH795868">
    <property type="protein sequence ID" value="EJU00028.1"/>
    <property type="molecule type" value="Genomic_DNA"/>
</dbReference>
<dbReference type="PANTHER" id="PTHR13593">
    <property type="match status" value="1"/>
</dbReference>
<feature type="chain" id="PRO_5004067559" evidence="1">
    <location>
        <begin position="20"/>
        <end position="340"/>
    </location>
</feature>
<dbReference type="Proteomes" id="UP000030653">
    <property type="component" value="Unassembled WGS sequence"/>
</dbReference>
<dbReference type="AlphaFoldDB" id="M5G8E0"/>
<dbReference type="InterPro" id="IPR017946">
    <property type="entry name" value="PLC-like_Pdiesterase_TIM-brl"/>
</dbReference>
<organism evidence="2 3">
    <name type="scientific">Dacryopinax primogenitus (strain DJM 731)</name>
    <name type="common">Brown rot fungus</name>
    <dbReference type="NCBI Taxonomy" id="1858805"/>
    <lineage>
        <taxon>Eukaryota</taxon>
        <taxon>Fungi</taxon>
        <taxon>Dikarya</taxon>
        <taxon>Basidiomycota</taxon>
        <taxon>Agaricomycotina</taxon>
        <taxon>Dacrymycetes</taxon>
        <taxon>Dacrymycetales</taxon>
        <taxon>Dacrymycetaceae</taxon>
        <taxon>Dacryopinax</taxon>
    </lineage>
</organism>
<dbReference type="GeneID" id="63690358"/>
<dbReference type="STRING" id="1858805.M5G8E0"/>
<dbReference type="InterPro" id="IPR051057">
    <property type="entry name" value="PI-PLC_domain"/>
</dbReference>
<keyword evidence="3" id="KW-1185">Reference proteome</keyword>
<reference evidence="2 3" key="1">
    <citation type="journal article" date="2012" name="Science">
        <title>The Paleozoic origin of enzymatic lignin decomposition reconstructed from 31 fungal genomes.</title>
        <authorList>
            <person name="Floudas D."/>
            <person name="Binder M."/>
            <person name="Riley R."/>
            <person name="Barry K."/>
            <person name="Blanchette R.A."/>
            <person name="Henrissat B."/>
            <person name="Martinez A.T."/>
            <person name="Otillar R."/>
            <person name="Spatafora J.W."/>
            <person name="Yadav J.S."/>
            <person name="Aerts A."/>
            <person name="Benoit I."/>
            <person name="Boyd A."/>
            <person name="Carlson A."/>
            <person name="Copeland A."/>
            <person name="Coutinho P.M."/>
            <person name="de Vries R.P."/>
            <person name="Ferreira P."/>
            <person name="Findley K."/>
            <person name="Foster B."/>
            <person name="Gaskell J."/>
            <person name="Glotzer D."/>
            <person name="Gorecki P."/>
            <person name="Heitman J."/>
            <person name="Hesse C."/>
            <person name="Hori C."/>
            <person name="Igarashi K."/>
            <person name="Jurgens J.A."/>
            <person name="Kallen N."/>
            <person name="Kersten P."/>
            <person name="Kohler A."/>
            <person name="Kuees U."/>
            <person name="Kumar T.K.A."/>
            <person name="Kuo A."/>
            <person name="LaButti K."/>
            <person name="Larrondo L.F."/>
            <person name="Lindquist E."/>
            <person name="Ling A."/>
            <person name="Lombard V."/>
            <person name="Lucas S."/>
            <person name="Lundell T."/>
            <person name="Martin R."/>
            <person name="McLaughlin D.J."/>
            <person name="Morgenstern I."/>
            <person name="Morin E."/>
            <person name="Murat C."/>
            <person name="Nagy L.G."/>
            <person name="Nolan M."/>
            <person name="Ohm R.A."/>
            <person name="Patyshakuliyeva A."/>
            <person name="Rokas A."/>
            <person name="Ruiz-Duenas F.J."/>
            <person name="Sabat G."/>
            <person name="Salamov A."/>
            <person name="Samejima M."/>
            <person name="Schmutz J."/>
            <person name="Slot J.C."/>
            <person name="St John F."/>
            <person name="Stenlid J."/>
            <person name="Sun H."/>
            <person name="Sun S."/>
            <person name="Syed K."/>
            <person name="Tsang A."/>
            <person name="Wiebenga A."/>
            <person name="Young D."/>
            <person name="Pisabarro A."/>
            <person name="Eastwood D.C."/>
            <person name="Martin F."/>
            <person name="Cullen D."/>
            <person name="Grigoriev I.V."/>
            <person name="Hibbett D.S."/>
        </authorList>
    </citation>
    <scope>NUCLEOTIDE SEQUENCE [LARGE SCALE GENOMIC DNA]</scope>
    <source>
        <strain evidence="2 3">DJM-731 SS1</strain>
    </source>
</reference>
<dbReference type="OMA" id="TFDCNVN"/>
<dbReference type="Gene3D" id="3.20.20.190">
    <property type="entry name" value="Phosphatidylinositol (PI) phosphodiesterase"/>
    <property type="match status" value="1"/>
</dbReference>
<evidence type="ECO:0000256" key="1">
    <source>
        <dbReference type="SAM" id="SignalP"/>
    </source>
</evidence>
<accession>M5G8E0</accession>
<feature type="signal peptide" evidence="1">
    <location>
        <begin position="1"/>
        <end position="19"/>
    </location>
</feature>
<dbReference type="GO" id="GO:0006629">
    <property type="term" value="P:lipid metabolic process"/>
    <property type="evidence" value="ECO:0007669"/>
    <property type="project" value="InterPro"/>
</dbReference>
<dbReference type="GO" id="GO:0008081">
    <property type="term" value="F:phosphoric diester hydrolase activity"/>
    <property type="evidence" value="ECO:0007669"/>
    <property type="project" value="InterPro"/>
</dbReference>
<dbReference type="PANTHER" id="PTHR13593:SF140">
    <property type="entry name" value="PLC-LIKE PHOSPHODIESTERASE"/>
    <property type="match status" value="1"/>
</dbReference>
<evidence type="ECO:0000313" key="2">
    <source>
        <dbReference type="EMBL" id="EJU00028.1"/>
    </source>
</evidence>
<keyword evidence="1" id="KW-0732">Signal</keyword>
<dbReference type="HOGENOM" id="CLU_037358_2_0_1"/>